<feature type="binding site" evidence="2">
    <location>
        <begin position="225"/>
        <end position="226"/>
    </location>
    <ligand>
        <name>ATP</name>
        <dbReference type="ChEBI" id="CHEBI:30616"/>
    </ligand>
</feature>
<protein>
    <recommendedName>
        <fullName evidence="4">Fido domain-containing protein</fullName>
    </recommendedName>
</protein>
<dbReference type="PROSITE" id="PS51459">
    <property type="entry name" value="FIDO"/>
    <property type="match status" value="1"/>
</dbReference>
<keyword evidence="2" id="KW-0067">ATP-binding</keyword>
<accession>A0A0G0X7Y9</accession>
<dbReference type="PANTHER" id="PTHR13504:SF38">
    <property type="entry name" value="FIDO DOMAIN-CONTAINING PROTEIN"/>
    <property type="match status" value="1"/>
</dbReference>
<gene>
    <name evidence="5" type="ORF">UU41_C0025G0018</name>
</gene>
<dbReference type="PANTHER" id="PTHR13504">
    <property type="entry name" value="FIDO DOMAIN-CONTAINING PROTEIN DDB_G0283145"/>
    <property type="match status" value="1"/>
</dbReference>
<evidence type="ECO:0000313" key="6">
    <source>
        <dbReference type="Proteomes" id="UP000034961"/>
    </source>
</evidence>
<keyword evidence="2" id="KW-0547">Nucleotide-binding</keyword>
<feature type="site" description="Important for autoinhibition of adenylyltransferase activity" evidence="3">
    <location>
        <position position="55"/>
    </location>
</feature>
<dbReference type="Proteomes" id="UP000034961">
    <property type="component" value="Unassembled WGS sequence"/>
</dbReference>
<proteinExistence type="predicted"/>
<feature type="domain" description="Fido" evidence="4">
    <location>
        <begin position="106"/>
        <end position="256"/>
    </location>
</feature>
<dbReference type="InterPro" id="IPR040198">
    <property type="entry name" value="Fido_containing"/>
</dbReference>
<sequence length="351" mass="40015">MYQPKFSISNNILKYIGIIEGAREVIHNAPMVPAWEKKFQEDAIVRQVHHGTHLEGNELNYSEAAQVVAGNEVIGRPRDIQEVINYRNVIDFIGQLSTSEAEKIEITDELILKLHKLTTDRILPEEKSGKYRITQVVVKNSETGEVSFRPPAALEVPVLMDNLIAWLNTGSSDVHPVLTSGIAQYEMVRIHPFVDGNGRVARSVATLALYQKGYDIRRFFSMEEYYDKNAVGYYNALQSVGKHEGDLTHWLEYFTEGLAIELTRIKERIQKLSTDIHLKEKLGGKQVYLTERQIKIVEHIQSIGYLQNKMFPQLFSMISEDTSLREIADLIEKGILIKRGKTKGARYVLKS</sequence>
<evidence type="ECO:0000313" key="5">
    <source>
        <dbReference type="EMBL" id="KKR92780.1"/>
    </source>
</evidence>
<dbReference type="InterPro" id="IPR036597">
    <property type="entry name" value="Fido-like_dom_sf"/>
</dbReference>
<dbReference type="GO" id="GO:0005524">
    <property type="term" value="F:ATP binding"/>
    <property type="evidence" value="ECO:0007669"/>
    <property type="project" value="UniProtKB-KW"/>
</dbReference>
<comment type="caution">
    <text evidence="5">The sequence shown here is derived from an EMBL/GenBank/DDBJ whole genome shotgun (WGS) entry which is preliminary data.</text>
</comment>
<evidence type="ECO:0000256" key="3">
    <source>
        <dbReference type="PIRSR" id="PIRSR640198-3"/>
    </source>
</evidence>
<dbReference type="AlphaFoldDB" id="A0A0G0X7Y9"/>
<dbReference type="EMBL" id="LCAN01000025">
    <property type="protein sequence ID" value="KKR92780.1"/>
    <property type="molecule type" value="Genomic_DNA"/>
</dbReference>
<feature type="active site" evidence="1">
    <location>
        <position position="191"/>
    </location>
</feature>
<feature type="binding site" evidence="2">
    <location>
        <begin position="195"/>
        <end position="202"/>
    </location>
    <ligand>
        <name>ATP</name>
        <dbReference type="ChEBI" id="CHEBI:30616"/>
    </ligand>
</feature>
<dbReference type="InterPro" id="IPR003812">
    <property type="entry name" value="Fido"/>
</dbReference>
<organism evidence="5 6">
    <name type="scientific">Candidatus Roizmanbacteria bacterium GW2011_GWA1_41_13</name>
    <dbReference type="NCBI Taxonomy" id="1618474"/>
    <lineage>
        <taxon>Bacteria</taxon>
        <taxon>Candidatus Roizmaniibacteriota</taxon>
    </lineage>
</organism>
<dbReference type="Gene3D" id="1.10.3290.10">
    <property type="entry name" value="Fido-like domain"/>
    <property type="match status" value="1"/>
</dbReference>
<dbReference type="InterPro" id="IPR036388">
    <property type="entry name" value="WH-like_DNA-bd_sf"/>
</dbReference>
<name>A0A0G0X7Y9_9BACT</name>
<dbReference type="SUPFAM" id="SSF140931">
    <property type="entry name" value="Fic-like"/>
    <property type="match status" value="1"/>
</dbReference>
<dbReference type="Gene3D" id="1.10.10.10">
    <property type="entry name" value="Winged helix-like DNA-binding domain superfamily/Winged helix DNA-binding domain"/>
    <property type="match status" value="1"/>
</dbReference>
<evidence type="ECO:0000256" key="2">
    <source>
        <dbReference type="PIRSR" id="PIRSR640198-2"/>
    </source>
</evidence>
<evidence type="ECO:0000256" key="1">
    <source>
        <dbReference type="PIRSR" id="PIRSR640198-1"/>
    </source>
</evidence>
<dbReference type="Pfam" id="PF02661">
    <property type="entry name" value="Fic"/>
    <property type="match status" value="1"/>
</dbReference>
<evidence type="ECO:0000259" key="4">
    <source>
        <dbReference type="PROSITE" id="PS51459"/>
    </source>
</evidence>
<reference evidence="5 6" key="1">
    <citation type="journal article" date="2015" name="Nature">
        <title>rRNA introns, odd ribosomes, and small enigmatic genomes across a large radiation of phyla.</title>
        <authorList>
            <person name="Brown C.T."/>
            <person name="Hug L.A."/>
            <person name="Thomas B.C."/>
            <person name="Sharon I."/>
            <person name="Castelle C.J."/>
            <person name="Singh A."/>
            <person name="Wilkins M.J."/>
            <person name="Williams K.H."/>
            <person name="Banfield J.F."/>
        </authorList>
    </citation>
    <scope>NUCLEOTIDE SEQUENCE [LARGE SCALE GENOMIC DNA]</scope>
</reference>